<evidence type="ECO:0000313" key="1">
    <source>
        <dbReference type="EMBL" id="PXA64628.1"/>
    </source>
</evidence>
<reference evidence="1 2" key="1">
    <citation type="submission" date="2018-05" db="EMBL/GenBank/DDBJ databases">
        <title>Genetic diversity of glacier-inhabiting Cryobacterium bacteria in China and description of Cryobacterium mengkeensis sp. nov. and Arthrobacter glacialis sp. nov.</title>
        <authorList>
            <person name="Liu Q."/>
            <person name="Xin Y.-H."/>
        </authorList>
    </citation>
    <scope>NUCLEOTIDE SEQUENCE [LARGE SCALE GENOMIC DNA]</scope>
    <source>
        <strain evidence="1 2">GP3</strain>
    </source>
</reference>
<dbReference type="OrthoDB" id="3189065at2"/>
<dbReference type="Gene3D" id="1.20.58.520">
    <property type="entry name" value="Amidohydrolase"/>
    <property type="match status" value="1"/>
</dbReference>
<protein>
    <submittedName>
        <fullName evidence="1">Uncharacterized protein</fullName>
    </submittedName>
</protein>
<sequence length="168" mass="18576">MKFDTQTTWPNDIMLGRGTDSALTFLTYYNTWRDIDSTIRHGKASPERALHAATQANAKILGIEKITGSLEVVKSPRELAGKMAPVGWDYLVLAQVGQVRWGHWVPRVPLVRLDRVENPAAGSPGTGQVLGAVVQWTDAGSWGSFFSMVDVLGNYEDETFMRNLLAKN</sequence>
<dbReference type="InterPro" id="IPR032466">
    <property type="entry name" value="Metal_Hydrolase"/>
</dbReference>
<dbReference type="Proteomes" id="UP000246303">
    <property type="component" value="Unassembled WGS sequence"/>
</dbReference>
<keyword evidence="2" id="KW-1185">Reference proteome</keyword>
<dbReference type="EMBL" id="QHLZ01000009">
    <property type="protein sequence ID" value="PXA64628.1"/>
    <property type="molecule type" value="Genomic_DNA"/>
</dbReference>
<organism evidence="1 2">
    <name type="scientific">Arthrobacter psychrochitiniphilus</name>
    <dbReference type="NCBI Taxonomy" id="291045"/>
    <lineage>
        <taxon>Bacteria</taxon>
        <taxon>Bacillati</taxon>
        <taxon>Actinomycetota</taxon>
        <taxon>Actinomycetes</taxon>
        <taxon>Micrococcales</taxon>
        <taxon>Micrococcaceae</taxon>
        <taxon>Arthrobacter</taxon>
    </lineage>
</organism>
<dbReference type="RefSeq" id="WP_110106919.1">
    <property type="nucleotide sequence ID" value="NZ_JACBZZ010000001.1"/>
</dbReference>
<dbReference type="AlphaFoldDB" id="A0A2V3DVK8"/>
<comment type="caution">
    <text evidence="1">The sequence shown here is derived from an EMBL/GenBank/DDBJ whole genome shotgun (WGS) entry which is preliminary data.</text>
</comment>
<name>A0A2V3DVK8_9MICC</name>
<dbReference type="SUPFAM" id="SSF51556">
    <property type="entry name" value="Metallo-dependent hydrolases"/>
    <property type="match status" value="1"/>
</dbReference>
<evidence type="ECO:0000313" key="2">
    <source>
        <dbReference type="Proteomes" id="UP000246303"/>
    </source>
</evidence>
<gene>
    <name evidence="1" type="ORF">CVS29_13795</name>
</gene>
<accession>A0A2V3DVK8</accession>
<proteinExistence type="predicted"/>